<feature type="transmembrane region" description="Helical" evidence="1">
    <location>
        <begin position="6"/>
        <end position="27"/>
    </location>
</feature>
<evidence type="ECO:0000256" key="1">
    <source>
        <dbReference type="SAM" id="Phobius"/>
    </source>
</evidence>
<evidence type="ECO:0000313" key="3">
    <source>
        <dbReference type="Proteomes" id="UP000314987"/>
    </source>
</evidence>
<feature type="transmembrane region" description="Helical" evidence="1">
    <location>
        <begin position="39"/>
        <end position="60"/>
    </location>
</feature>
<keyword evidence="1" id="KW-0472">Membrane</keyword>
<reference evidence="2" key="3">
    <citation type="submission" date="2025-09" db="UniProtKB">
        <authorList>
            <consortium name="Ensembl"/>
        </authorList>
    </citation>
    <scope>IDENTIFICATION</scope>
</reference>
<dbReference type="Ensembl" id="ENSVURT00010017342.1">
    <property type="protein sequence ID" value="ENSVURP00010015259.1"/>
    <property type="gene ID" value="ENSVURG00010011690.1"/>
</dbReference>
<organism evidence="2 3">
    <name type="scientific">Vombatus ursinus</name>
    <name type="common">Common wombat</name>
    <dbReference type="NCBI Taxonomy" id="29139"/>
    <lineage>
        <taxon>Eukaryota</taxon>
        <taxon>Metazoa</taxon>
        <taxon>Chordata</taxon>
        <taxon>Craniata</taxon>
        <taxon>Vertebrata</taxon>
        <taxon>Euteleostomi</taxon>
        <taxon>Mammalia</taxon>
        <taxon>Metatheria</taxon>
        <taxon>Diprotodontia</taxon>
        <taxon>Vombatidae</taxon>
        <taxon>Vombatus</taxon>
    </lineage>
</organism>
<proteinExistence type="predicted"/>
<dbReference type="Proteomes" id="UP000314987">
    <property type="component" value="Unassembled WGS sequence"/>
</dbReference>
<dbReference type="AlphaFoldDB" id="A0A4X2KSK2"/>
<evidence type="ECO:0000313" key="2">
    <source>
        <dbReference type="Ensembl" id="ENSVURP00010015259.1"/>
    </source>
</evidence>
<keyword evidence="1" id="KW-0812">Transmembrane</keyword>
<reference evidence="3" key="1">
    <citation type="submission" date="2018-12" db="EMBL/GenBank/DDBJ databases">
        <authorList>
            <person name="Yazar S."/>
        </authorList>
    </citation>
    <scope>NUCLEOTIDE SEQUENCE [LARGE SCALE GENOMIC DNA]</scope>
</reference>
<accession>A0A4X2KSK2</accession>
<keyword evidence="1" id="KW-1133">Transmembrane helix</keyword>
<keyword evidence="3" id="KW-1185">Reference proteome</keyword>
<sequence length="74" mass="8692">FFFMPNNFVVYFTITILINSRFAPICFLSESRWVLSNKILFFIHSWTVLCWILCFCSLVIPTPLSFASPAIFIF</sequence>
<name>A0A4X2KSK2_VOMUR</name>
<protein>
    <submittedName>
        <fullName evidence="2">Uncharacterized protein</fullName>
    </submittedName>
</protein>
<reference evidence="2" key="2">
    <citation type="submission" date="2025-08" db="UniProtKB">
        <authorList>
            <consortium name="Ensembl"/>
        </authorList>
    </citation>
    <scope>IDENTIFICATION</scope>
</reference>